<comment type="caution">
    <text evidence="1">The sequence shown here is derived from an EMBL/GenBank/DDBJ whole genome shotgun (WGS) entry which is preliminary data.</text>
</comment>
<dbReference type="Proteomes" id="UP000319257">
    <property type="component" value="Unassembled WGS sequence"/>
</dbReference>
<organism evidence="1 2">
    <name type="scientific">Thyridium curvatum</name>
    <dbReference type="NCBI Taxonomy" id="1093900"/>
    <lineage>
        <taxon>Eukaryota</taxon>
        <taxon>Fungi</taxon>
        <taxon>Dikarya</taxon>
        <taxon>Ascomycota</taxon>
        <taxon>Pezizomycotina</taxon>
        <taxon>Sordariomycetes</taxon>
        <taxon>Sordariomycetidae</taxon>
        <taxon>Thyridiales</taxon>
        <taxon>Thyridiaceae</taxon>
        <taxon>Thyridium</taxon>
    </lineage>
</organism>
<dbReference type="InParanoid" id="A0A507AVN5"/>
<dbReference type="InterPro" id="IPR055323">
    <property type="entry name" value="C57A10.07/YOR238W"/>
</dbReference>
<reference evidence="1 2" key="1">
    <citation type="submission" date="2019-06" db="EMBL/GenBank/DDBJ databases">
        <title>Draft genome sequence of the filamentous fungus Phialemoniopsis curvata isolated from diesel fuel.</title>
        <authorList>
            <person name="Varaljay V.A."/>
            <person name="Lyon W.J."/>
            <person name="Crouch A.L."/>
            <person name="Drake C.E."/>
            <person name="Hollomon J.M."/>
            <person name="Nadeau L.J."/>
            <person name="Nunn H.S."/>
            <person name="Stevenson B.S."/>
            <person name="Bojanowski C.L."/>
            <person name="Crookes-Goodson W.J."/>
        </authorList>
    </citation>
    <scope>NUCLEOTIDE SEQUENCE [LARGE SCALE GENOMIC DNA]</scope>
    <source>
        <strain evidence="1 2">D216</strain>
    </source>
</reference>
<sequence>MSLANHLIIVCGHAIWLGGPRKGYDEAEWLIESYKAGETPTFIEHIKAGVEALGKDERAILMFSGGPTRKETRISEARSYANLAAANSYFGLLPTVEWPADVEAHPLSPIPLHPRVMLEEQALDSYYNILFSILQFWRATGCRTWPERITIVSHAFKRTRIVDGHCAAIGFALDRVRFIGINPPNLPPELSGGDQGKQGGVVSQEKANAMQDVQLVVGQWEEDPHGISQALAGKRVKRNVWGVNQMLLLSDEERRKSGLKTRFIGTDMEALSDDTDRPWS</sequence>
<dbReference type="RefSeq" id="XP_030992487.1">
    <property type="nucleotide sequence ID" value="XM_031143189.1"/>
</dbReference>
<keyword evidence="2" id="KW-1185">Reference proteome</keyword>
<gene>
    <name evidence="1" type="ORF">E0L32_008345</name>
</gene>
<protein>
    <recommendedName>
        <fullName evidence="3">DUF218 domain-containing protein</fullName>
    </recommendedName>
</protein>
<accession>A0A507AVN5</accession>
<dbReference type="OrthoDB" id="4347at2759"/>
<dbReference type="GO" id="GO:0005737">
    <property type="term" value="C:cytoplasm"/>
    <property type="evidence" value="ECO:0007669"/>
    <property type="project" value="TreeGrafter"/>
</dbReference>
<dbReference type="STRING" id="1093900.A0A507AVN5"/>
<dbReference type="AlphaFoldDB" id="A0A507AVN5"/>
<dbReference type="PANTHER" id="PTHR28110:SF1">
    <property type="entry name" value="TRANSMEMBRANE PROTEIN"/>
    <property type="match status" value="1"/>
</dbReference>
<evidence type="ECO:0000313" key="1">
    <source>
        <dbReference type="EMBL" id="TPX10776.1"/>
    </source>
</evidence>
<proteinExistence type="predicted"/>
<name>A0A507AVN5_9PEZI</name>
<dbReference type="PANTHER" id="PTHR28110">
    <property type="entry name" value="TRANSMEMBRANE PROTEIN"/>
    <property type="match status" value="1"/>
</dbReference>
<dbReference type="EMBL" id="SKBQ01000054">
    <property type="protein sequence ID" value="TPX10776.1"/>
    <property type="molecule type" value="Genomic_DNA"/>
</dbReference>
<dbReference type="FunCoup" id="A0A507AVN5">
    <property type="interactions" value="55"/>
</dbReference>
<dbReference type="GeneID" id="41975792"/>
<evidence type="ECO:0008006" key="3">
    <source>
        <dbReference type="Google" id="ProtNLM"/>
    </source>
</evidence>
<evidence type="ECO:0000313" key="2">
    <source>
        <dbReference type="Proteomes" id="UP000319257"/>
    </source>
</evidence>